<dbReference type="PRINTS" id="PR00081">
    <property type="entry name" value="GDHRDH"/>
</dbReference>
<organism evidence="4 5">
    <name type="scientific">Streptomyces tuirus</name>
    <dbReference type="NCBI Taxonomy" id="68278"/>
    <lineage>
        <taxon>Bacteria</taxon>
        <taxon>Bacillati</taxon>
        <taxon>Actinomycetota</taxon>
        <taxon>Actinomycetes</taxon>
        <taxon>Kitasatosporales</taxon>
        <taxon>Streptomycetaceae</taxon>
        <taxon>Streptomyces</taxon>
    </lineage>
</organism>
<dbReference type="InterPro" id="IPR057326">
    <property type="entry name" value="KR_dom"/>
</dbReference>
<dbReference type="FunFam" id="3.40.50.720:FF:000084">
    <property type="entry name" value="Short-chain dehydrogenase reductase"/>
    <property type="match status" value="1"/>
</dbReference>
<evidence type="ECO:0000256" key="1">
    <source>
        <dbReference type="ARBA" id="ARBA00006484"/>
    </source>
</evidence>
<comment type="caution">
    <text evidence="4">The sequence shown here is derived from an EMBL/GenBank/DDBJ whole genome shotgun (WGS) entry which is preliminary data.</text>
</comment>
<dbReference type="Proteomes" id="UP000682308">
    <property type="component" value="Unassembled WGS sequence"/>
</dbReference>
<dbReference type="EMBL" id="JAGTPG010000001">
    <property type="protein sequence ID" value="MBR8638255.1"/>
    <property type="molecule type" value="Genomic_DNA"/>
</dbReference>
<keyword evidence="2" id="KW-0560">Oxidoreductase</keyword>
<dbReference type="PANTHER" id="PTHR43477:SF1">
    <property type="entry name" value="DIHYDROANTICAPSIN 7-DEHYDROGENASE"/>
    <property type="match status" value="1"/>
</dbReference>
<name>A0A941F857_9ACTN</name>
<dbReference type="InterPro" id="IPR020904">
    <property type="entry name" value="Sc_DH/Rdtase_CS"/>
</dbReference>
<comment type="similarity">
    <text evidence="1">Belongs to the short-chain dehydrogenases/reductases (SDR) family.</text>
</comment>
<dbReference type="InterPro" id="IPR036291">
    <property type="entry name" value="NAD(P)-bd_dom_sf"/>
</dbReference>
<dbReference type="Pfam" id="PF13561">
    <property type="entry name" value="adh_short_C2"/>
    <property type="match status" value="1"/>
</dbReference>
<protein>
    <submittedName>
        <fullName evidence="4">SDR family oxidoreductase</fullName>
    </submittedName>
</protein>
<keyword evidence="5" id="KW-1185">Reference proteome</keyword>
<dbReference type="InterPro" id="IPR002347">
    <property type="entry name" value="SDR_fam"/>
</dbReference>
<evidence type="ECO:0000313" key="4">
    <source>
        <dbReference type="EMBL" id="MBR8638255.1"/>
    </source>
</evidence>
<dbReference type="PANTHER" id="PTHR43477">
    <property type="entry name" value="DIHYDROANTICAPSIN 7-DEHYDROGENASE"/>
    <property type="match status" value="1"/>
</dbReference>
<dbReference type="SUPFAM" id="SSF51735">
    <property type="entry name" value="NAD(P)-binding Rossmann-fold domains"/>
    <property type="match status" value="1"/>
</dbReference>
<dbReference type="AlphaFoldDB" id="A0A941F857"/>
<reference evidence="4 5" key="1">
    <citation type="submission" date="2021-04" db="EMBL/GenBank/DDBJ databases">
        <title>Characterization of the biosynthetic gene cluster of new lipopeptides with antitumor activity in the genome of the marine Streptomyces PHM034.</title>
        <authorList>
            <person name="Ceniceros A."/>
            <person name="Canedo L."/>
            <person name="Mendez C."/>
            <person name="Olano C."/>
            <person name="Schleissner C."/>
            <person name="Cuevas C."/>
            <person name="De La Calle F."/>
            <person name="Salas J.A."/>
        </authorList>
    </citation>
    <scope>NUCLEOTIDE SEQUENCE [LARGE SCALE GENOMIC DNA]</scope>
    <source>
        <strain evidence="4 5">PHM034</strain>
    </source>
</reference>
<dbReference type="PROSITE" id="PS00061">
    <property type="entry name" value="ADH_SHORT"/>
    <property type="match status" value="1"/>
</dbReference>
<proteinExistence type="inferred from homology"/>
<dbReference type="GO" id="GO:0016491">
    <property type="term" value="F:oxidoreductase activity"/>
    <property type="evidence" value="ECO:0007669"/>
    <property type="project" value="UniProtKB-KW"/>
</dbReference>
<gene>
    <name evidence="4" type="ORF">KEF29_00455</name>
</gene>
<feature type="domain" description="Ketoreductase" evidence="3">
    <location>
        <begin position="7"/>
        <end position="188"/>
    </location>
</feature>
<sequence>MSKLQGKVAVITGGTSGMALATAKLFVDEGAHVFVTGRHKGKLDDAVAEIGRNVTGVQGDAGNLDDLDRLAETVREEKGRVDVLFASAGYTGALGQPLDAVTEQSFDESFGVNVRGTLFTAQKLLPLMREGSSIILNGSASVVKGSPGTSVYSAGKAALRSFARIWAAELAGRGIRVNVLQPGAIDTPTLRADLPADMQERIAASTPAGRLGRPTDIATAALFLASSDAGFVTGGELFVDGGLAQV</sequence>
<dbReference type="SMART" id="SM00822">
    <property type="entry name" value="PKS_KR"/>
    <property type="match status" value="1"/>
</dbReference>
<evidence type="ECO:0000313" key="5">
    <source>
        <dbReference type="Proteomes" id="UP000682308"/>
    </source>
</evidence>
<evidence type="ECO:0000256" key="2">
    <source>
        <dbReference type="ARBA" id="ARBA00023002"/>
    </source>
</evidence>
<dbReference type="CDD" id="cd05233">
    <property type="entry name" value="SDR_c"/>
    <property type="match status" value="1"/>
</dbReference>
<dbReference type="InterPro" id="IPR051122">
    <property type="entry name" value="SDR_DHRS6-like"/>
</dbReference>
<dbReference type="Gene3D" id="3.40.50.720">
    <property type="entry name" value="NAD(P)-binding Rossmann-like Domain"/>
    <property type="match status" value="1"/>
</dbReference>
<accession>A0A941F857</accession>
<evidence type="ECO:0000259" key="3">
    <source>
        <dbReference type="SMART" id="SM00822"/>
    </source>
</evidence>